<organism evidence="5 6">
    <name type="scientific">Adineta ricciae</name>
    <name type="common">Rotifer</name>
    <dbReference type="NCBI Taxonomy" id="249248"/>
    <lineage>
        <taxon>Eukaryota</taxon>
        <taxon>Metazoa</taxon>
        <taxon>Spiralia</taxon>
        <taxon>Gnathifera</taxon>
        <taxon>Rotifera</taxon>
        <taxon>Eurotatoria</taxon>
        <taxon>Bdelloidea</taxon>
        <taxon>Adinetida</taxon>
        <taxon>Adinetidae</taxon>
        <taxon>Adineta</taxon>
    </lineage>
</organism>
<dbReference type="SMART" id="SM00884">
    <property type="entry name" value="Cullin_Nedd8"/>
    <property type="match status" value="1"/>
</dbReference>
<name>A0A815BM06_ADIRI</name>
<dbReference type="Gene3D" id="1.20.1310.10">
    <property type="entry name" value="Cullin Repeats"/>
    <property type="match status" value="4"/>
</dbReference>
<evidence type="ECO:0000313" key="6">
    <source>
        <dbReference type="Proteomes" id="UP000663828"/>
    </source>
</evidence>
<evidence type="ECO:0000256" key="2">
    <source>
        <dbReference type="PROSITE-ProRule" id="PRU00330"/>
    </source>
</evidence>
<dbReference type="SUPFAM" id="SSF46785">
    <property type="entry name" value="Winged helix' DNA-binding domain"/>
    <property type="match status" value="1"/>
</dbReference>
<dbReference type="InterPro" id="IPR036388">
    <property type="entry name" value="WH-like_DNA-bd_sf"/>
</dbReference>
<dbReference type="InterPro" id="IPR001373">
    <property type="entry name" value="Cullin_N"/>
</dbReference>
<dbReference type="Proteomes" id="UP000663828">
    <property type="component" value="Unassembled WGS sequence"/>
</dbReference>
<protein>
    <recommendedName>
        <fullName evidence="4">Cullin family profile domain-containing protein</fullName>
    </recommendedName>
</protein>
<dbReference type="InterPro" id="IPR045093">
    <property type="entry name" value="Cullin"/>
</dbReference>
<dbReference type="Gene3D" id="3.30.230.130">
    <property type="entry name" value="Cullin, Chain C, Domain 2"/>
    <property type="match status" value="1"/>
</dbReference>
<reference evidence="5" key="1">
    <citation type="submission" date="2021-02" db="EMBL/GenBank/DDBJ databases">
        <authorList>
            <person name="Nowell W R."/>
        </authorList>
    </citation>
    <scope>NUCLEOTIDE SEQUENCE</scope>
</reference>
<keyword evidence="6" id="KW-1185">Reference proteome</keyword>
<dbReference type="PROSITE" id="PS50069">
    <property type="entry name" value="CULLIN_2"/>
    <property type="match status" value="1"/>
</dbReference>
<dbReference type="GO" id="GO:0006511">
    <property type="term" value="P:ubiquitin-dependent protein catabolic process"/>
    <property type="evidence" value="ECO:0007669"/>
    <property type="project" value="InterPro"/>
</dbReference>
<dbReference type="InterPro" id="IPR016159">
    <property type="entry name" value="Cullin_repeat-like_dom_sf"/>
</dbReference>
<dbReference type="Pfam" id="PF00888">
    <property type="entry name" value="Cullin"/>
    <property type="match status" value="1"/>
</dbReference>
<dbReference type="SUPFAM" id="SSF74788">
    <property type="entry name" value="Cullin repeat-like"/>
    <property type="match status" value="2"/>
</dbReference>
<feature type="domain" description="Cullin family profile" evidence="4">
    <location>
        <begin position="308"/>
        <end position="539"/>
    </location>
</feature>
<evidence type="ECO:0000256" key="3">
    <source>
        <dbReference type="RuleBase" id="RU003829"/>
    </source>
</evidence>
<evidence type="ECO:0000259" key="4">
    <source>
        <dbReference type="PROSITE" id="PS50069"/>
    </source>
</evidence>
<evidence type="ECO:0000313" key="5">
    <source>
        <dbReference type="EMBL" id="CAF1271513.1"/>
    </source>
</evidence>
<gene>
    <name evidence="5" type="ORF">XAT740_LOCUS27321</name>
</gene>
<dbReference type="InterPro" id="IPR016158">
    <property type="entry name" value="Cullin_homology"/>
</dbReference>
<dbReference type="Pfam" id="PF26557">
    <property type="entry name" value="Cullin_AB"/>
    <property type="match status" value="1"/>
</dbReference>
<evidence type="ECO:0000256" key="1">
    <source>
        <dbReference type="ARBA" id="ARBA00006019"/>
    </source>
</evidence>
<dbReference type="SUPFAM" id="SSF75632">
    <property type="entry name" value="Cullin homology domain"/>
    <property type="match status" value="1"/>
</dbReference>
<comment type="caution">
    <text evidence="5">The sequence shown here is derived from an EMBL/GenBank/DDBJ whole genome shotgun (WGS) entry which is preliminary data.</text>
</comment>
<dbReference type="GO" id="GO:0031625">
    <property type="term" value="F:ubiquitin protein ligase binding"/>
    <property type="evidence" value="ECO:0007669"/>
    <property type="project" value="InterPro"/>
</dbReference>
<dbReference type="PANTHER" id="PTHR11932">
    <property type="entry name" value="CULLIN"/>
    <property type="match status" value="1"/>
</dbReference>
<dbReference type="InterPro" id="IPR019559">
    <property type="entry name" value="Cullin_neddylation_domain"/>
</dbReference>
<dbReference type="Pfam" id="PF10557">
    <property type="entry name" value="Cullin_Nedd8"/>
    <property type="match status" value="1"/>
</dbReference>
<dbReference type="SMART" id="SM00182">
    <property type="entry name" value="CULLIN"/>
    <property type="match status" value="1"/>
</dbReference>
<accession>A0A815BM06</accession>
<sequence length="671" mass="79388">MYLQRSAEFYPSESIRLLTENDALEYIRKVKALFDDEMDRANLYFDQSIKHRFVQLLVEEFINKHRKHLVEMEKKHIGEMLKTNQYKQLENIYKDFQAVPEGSSIIIDCIGEYIRQTDLENKSFRYFVEDFIDLKDKLDGFLGKIFNFGPVIVQNFDCDFEYLMELNPNSEEYLVSFIDEYLDDEQNDSIQKLTKAILLLRFLKIEGLFEQYFSRLKEKSVFNQLFQSNQYEILSIVYRNCQQMPNVRSTLIESMSHNLRQRGQSSMTSFMKDLVDLKHISDEFLMKSFRYDHEFVKQNDSDWKYLVNSNGSFPEHASLFINDQMKNNDVEKAEKLLDKAIQLVGYLKEENTFREYYQQHLAEHLLSNQSISSDLEDYTLSLLKKNFGNFFISKFECMLTDIVFLSKSLNGDFRTHTIQNRPDLHGISLTVNVLKTDVWPISPLNNGCTLPSTVDDAYRCFQDFYVKKHPGRRLMLLPQIGSADLKLMINQRKYLLRVSTYQMTILMLFNRRNKWTLDEILQETDINKDDVEEALIPLIINKKIGNILVKQPQNETILPDDQFLVNDQFISEHIYVKIHSLNVKLNKKLRREHIEVKLQREHENEIRAAIVRIMKSSGTMAHNQLVTQVIESLICRFTPNSESIEREIKRIIETEYISQSNDDRKTYNYVV</sequence>
<dbReference type="InterPro" id="IPR059120">
    <property type="entry name" value="Cullin-like_AB"/>
</dbReference>
<dbReference type="Gene3D" id="1.10.10.10">
    <property type="entry name" value="Winged helix-like DNA-binding domain superfamily/Winged helix DNA-binding domain"/>
    <property type="match status" value="1"/>
</dbReference>
<dbReference type="EMBL" id="CAJNOR010002273">
    <property type="protein sequence ID" value="CAF1271513.1"/>
    <property type="molecule type" value="Genomic_DNA"/>
</dbReference>
<dbReference type="AlphaFoldDB" id="A0A815BM06"/>
<dbReference type="InterPro" id="IPR036390">
    <property type="entry name" value="WH_DNA-bd_sf"/>
</dbReference>
<proteinExistence type="inferred from homology"/>
<dbReference type="InterPro" id="IPR036317">
    <property type="entry name" value="Cullin_homology_sf"/>
</dbReference>
<comment type="similarity">
    <text evidence="1 2 3">Belongs to the cullin family.</text>
</comment>